<reference evidence="1" key="1">
    <citation type="submission" date="2022-05" db="EMBL/GenBank/DDBJ databases">
        <title>The Musa troglodytarum L. genome provides insights into the mechanism of non-climacteric behaviour and enrichment of carotenoids.</title>
        <authorList>
            <person name="Wang J."/>
        </authorList>
    </citation>
    <scope>NUCLEOTIDE SEQUENCE</scope>
    <source>
        <tissue evidence="1">Leaf</tissue>
    </source>
</reference>
<accession>A0A9E7GS98</accession>
<proteinExistence type="predicted"/>
<dbReference type="EMBL" id="CP097509">
    <property type="protein sequence ID" value="URE20446.1"/>
    <property type="molecule type" value="Genomic_DNA"/>
</dbReference>
<name>A0A9E7GS98_9LILI</name>
<gene>
    <name evidence="1" type="ORF">MUK42_05879</name>
</gene>
<evidence type="ECO:0000313" key="1">
    <source>
        <dbReference type="EMBL" id="URE20446.1"/>
    </source>
</evidence>
<protein>
    <submittedName>
        <fullName evidence="1">Uncharacterized protein</fullName>
    </submittedName>
</protein>
<keyword evidence="2" id="KW-1185">Reference proteome</keyword>
<sequence>MMWKFMIMTRRRKTWNEMMSSMGSLRPLKPDLIIALKQRYRGNVVALKVKAPSIGSFAPLRTSIDMVTVLDVSQAMTGSFVC</sequence>
<dbReference type="Proteomes" id="UP001055439">
    <property type="component" value="Chromosome 7"/>
</dbReference>
<dbReference type="AlphaFoldDB" id="A0A9E7GS98"/>
<evidence type="ECO:0000313" key="2">
    <source>
        <dbReference type="Proteomes" id="UP001055439"/>
    </source>
</evidence>
<organism evidence="1 2">
    <name type="scientific">Musa troglodytarum</name>
    <name type="common">fe'i banana</name>
    <dbReference type="NCBI Taxonomy" id="320322"/>
    <lineage>
        <taxon>Eukaryota</taxon>
        <taxon>Viridiplantae</taxon>
        <taxon>Streptophyta</taxon>
        <taxon>Embryophyta</taxon>
        <taxon>Tracheophyta</taxon>
        <taxon>Spermatophyta</taxon>
        <taxon>Magnoliopsida</taxon>
        <taxon>Liliopsida</taxon>
        <taxon>Zingiberales</taxon>
        <taxon>Musaceae</taxon>
        <taxon>Musa</taxon>
    </lineage>
</organism>